<sequence length="124" mass="13413">MADAISPAPLPRFHYLSSQMAMAFLLHRASLCSHPAPPLALLGGTATQHSPAQPLPTFPSPWKHRACAVKEQFSSISLALAGTDLMELGNDGATMCDLMLKTALHLVYLFGKLISRTLENKTRT</sequence>
<organism evidence="1 2">
    <name type="scientific">Serinus canaria</name>
    <name type="common">Island canary</name>
    <name type="synonym">Fringilla canaria</name>
    <dbReference type="NCBI Taxonomy" id="9135"/>
    <lineage>
        <taxon>Eukaryota</taxon>
        <taxon>Metazoa</taxon>
        <taxon>Chordata</taxon>
        <taxon>Craniata</taxon>
        <taxon>Vertebrata</taxon>
        <taxon>Euteleostomi</taxon>
        <taxon>Archelosauria</taxon>
        <taxon>Archosauria</taxon>
        <taxon>Dinosauria</taxon>
        <taxon>Saurischia</taxon>
        <taxon>Theropoda</taxon>
        <taxon>Coelurosauria</taxon>
        <taxon>Aves</taxon>
        <taxon>Neognathae</taxon>
        <taxon>Neoaves</taxon>
        <taxon>Telluraves</taxon>
        <taxon>Australaves</taxon>
        <taxon>Passeriformes</taxon>
        <taxon>Passeroidea</taxon>
        <taxon>Fringillidae</taxon>
        <taxon>Carduelinae</taxon>
        <taxon>Serinus</taxon>
    </lineage>
</organism>
<dbReference type="Ensembl" id="ENSSCAT00000019318.1">
    <property type="protein sequence ID" value="ENSSCAP00000017249.1"/>
    <property type="gene ID" value="ENSSCAG00000012538.1"/>
</dbReference>
<name>A0A8C9UFN7_SERCA</name>
<reference evidence="1" key="2">
    <citation type="submission" date="2025-09" db="UniProtKB">
        <authorList>
            <consortium name="Ensembl"/>
        </authorList>
    </citation>
    <scope>IDENTIFICATION</scope>
</reference>
<accession>A0A8C9UFN7</accession>
<dbReference type="Proteomes" id="UP000694409">
    <property type="component" value="Unassembled WGS sequence"/>
</dbReference>
<evidence type="ECO:0000313" key="2">
    <source>
        <dbReference type="Proteomes" id="UP000694409"/>
    </source>
</evidence>
<reference evidence="1" key="1">
    <citation type="submission" date="2025-08" db="UniProtKB">
        <authorList>
            <consortium name="Ensembl"/>
        </authorList>
    </citation>
    <scope>IDENTIFICATION</scope>
</reference>
<evidence type="ECO:0000313" key="1">
    <source>
        <dbReference type="Ensembl" id="ENSSCAP00000017249.1"/>
    </source>
</evidence>
<keyword evidence="2" id="KW-1185">Reference proteome</keyword>
<dbReference type="AlphaFoldDB" id="A0A8C9UFN7"/>
<proteinExistence type="predicted"/>
<protein>
    <submittedName>
        <fullName evidence="1">Uncharacterized protein</fullName>
    </submittedName>
</protein>